<dbReference type="GO" id="GO:0022857">
    <property type="term" value="F:transmembrane transporter activity"/>
    <property type="evidence" value="ECO:0007669"/>
    <property type="project" value="InterPro"/>
</dbReference>
<evidence type="ECO:0000256" key="3">
    <source>
        <dbReference type="ARBA" id="ARBA00022475"/>
    </source>
</evidence>
<feature type="transmembrane region" description="Helical" evidence="9">
    <location>
        <begin position="230"/>
        <end position="256"/>
    </location>
</feature>
<dbReference type="RefSeq" id="WP_067970118.1">
    <property type="nucleotide sequence ID" value="NZ_CP015009.1"/>
</dbReference>
<dbReference type="KEGG" id="aak:AA2016_6568"/>
<dbReference type="PANTHER" id="PTHR11795:SF445">
    <property type="entry name" value="AMINO ACID ABC TRANSPORTER PERMEASE PROTEIN"/>
    <property type="match status" value="1"/>
</dbReference>
<geneLocation type="plasmid" evidence="10 12">
    <name>pAA04</name>
</geneLocation>
<evidence type="ECO:0000313" key="10">
    <source>
        <dbReference type="EMBL" id="AMS45458.1"/>
    </source>
</evidence>
<keyword evidence="3" id="KW-1003">Cell membrane</keyword>
<reference evidence="10 12" key="1">
    <citation type="submission" date="2016-03" db="EMBL/GenBank/DDBJ databases">
        <title>Complete genome of Aminobacter aminovorans KCTC 2477.</title>
        <authorList>
            <person name="Kim K.M."/>
        </authorList>
    </citation>
    <scope>NUCLEOTIDE SEQUENCE [LARGE SCALE GENOMIC DNA]</scope>
    <source>
        <strain evidence="10 12">KCTC 2477</strain>
        <plasmid evidence="10 12">pAA04</plasmid>
    </source>
</reference>
<feature type="transmembrane region" description="Helical" evidence="9">
    <location>
        <begin position="42"/>
        <end position="62"/>
    </location>
</feature>
<keyword evidence="7 9" id="KW-0472">Membrane</keyword>
<keyword evidence="5" id="KW-0029">Amino-acid transport</keyword>
<evidence type="ECO:0000256" key="7">
    <source>
        <dbReference type="ARBA" id="ARBA00023136"/>
    </source>
</evidence>
<sequence>MTSFLQVLLDALSLGSLFALTALGIGLLFGILRLINFAHGEYVTVGAYSLAVPASTAVTTTVLGTDSVVPVILLVTASVLVLAVVSDRLVFKPLRTASASVMMIASFALSYVIQNLLIMIHGGRPKALSIWPELTESLVFQELRVAKLQLVVVAITAVTLVALVLFLKRSRFGIQLRAASEDFKMSCYLGVQSNKIIAIGFIISGILAAIVSLLLLSQTGVLSPGMGANIVLYAFIATIIGGLGSLLGSVLGGFVIGMASTFLQTYLPLEVRSFRDAFLFALVILFLVVRPQGIVKVKALQERV</sequence>
<protein>
    <submittedName>
        <fullName evidence="11">Branched-chain amino acid transport system permease protein</fullName>
    </submittedName>
    <submittedName>
        <fullName evidence="10">High-affinity branched-chain amino acid ABC transporter permease protein</fullName>
    </submittedName>
</protein>
<dbReference type="AlphaFoldDB" id="A0AAC8YWC9"/>
<evidence type="ECO:0000256" key="6">
    <source>
        <dbReference type="ARBA" id="ARBA00022989"/>
    </source>
</evidence>
<dbReference type="InterPro" id="IPR001851">
    <property type="entry name" value="ABC_transp_permease"/>
</dbReference>
<keyword evidence="13" id="KW-1185">Reference proteome</keyword>
<reference evidence="11 13" key="2">
    <citation type="submission" date="2020-08" db="EMBL/GenBank/DDBJ databases">
        <title>Genomic Encyclopedia of Type Strains, Phase IV (KMG-IV): sequencing the most valuable type-strain genomes for metagenomic binning, comparative biology and taxonomic classification.</title>
        <authorList>
            <person name="Goeker M."/>
        </authorList>
    </citation>
    <scope>NUCLEOTIDE SEQUENCE [LARGE SCALE GENOMIC DNA]</scope>
    <source>
        <strain evidence="11 13">DSM 10368</strain>
    </source>
</reference>
<proteinExistence type="inferred from homology"/>
<feature type="transmembrane region" description="Helical" evidence="9">
    <location>
        <begin position="148"/>
        <end position="167"/>
    </location>
</feature>
<keyword evidence="2" id="KW-0813">Transport</keyword>
<dbReference type="CDD" id="cd06582">
    <property type="entry name" value="TM_PBP1_LivH_like"/>
    <property type="match status" value="1"/>
</dbReference>
<organism evidence="10 12">
    <name type="scientific">Aminobacter aminovorans</name>
    <name type="common">Chelatobacter heintzii</name>
    <dbReference type="NCBI Taxonomy" id="83263"/>
    <lineage>
        <taxon>Bacteria</taxon>
        <taxon>Pseudomonadati</taxon>
        <taxon>Pseudomonadota</taxon>
        <taxon>Alphaproteobacteria</taxon>
        <taxon>Hyphomicrobiales</taxon>
        <taxon>Phyllobacteriaceae</taxon>
        <taxon>Aminobacter</taxon>
    </lineage>
</organism>
<dbReference type="InterPro" id="IPR052157">
    <property type="entry name" value="BCAA_transport_permease"/>
</dbReference>
<dbReference type="EMBL" id="CP015009">
    <property type="protein sequence ID" value="AMS45458.1"/>
    <property type="molecule type" value="Genomic_DNA"/>
</dbReference>
<evidence type="ECO:0000313" key="12">
    <source>
        <dbReference type="Proteomes" id="UP000075755"/>
    </source>
</evidence>
<evidence type="ECO:0000256" key="5">
    <source>
        <dbReference type="ARBA" id="ARBA00022970"/>
    </source>
</evidence>
<evidence type="ECO:0000313" key="13">
    <source>
        <dbReference type="Proteomes" id="UP000577697"/>
    </source>
</evidence>
<evidence type="ECO:0000256" key="2">
    <source>
        <dbReference type="ARBA" id="ARBA00022448"/>
    </source>
</evidence>
<gene>
    <name evidence="10" type="ORF">AA2016_6568</name>
    <name evidence="11" type="ORF">FHS67_005005</name>
</gene>
<feature type="transmembrane region" description="Helical" evidence="9">
    <location>
        <begin position="277"/>
        <end position="295"/>
    </location>
</feature>
<evidence type="ECO:0000256" key="9">
    <source>
        <dbReference type="SAM" id="Phobius"/>
    </source>
</evidence>
<dbReference type="PANTHER" id="PTHR11795">
    <property type="entry name" value="BRANCHED-CHAIN AMINO ACID TRANSPORT SYSTEM PERMEASE PROTEIN LIVH"/>
    <property type="match status" value="1"/>
</dbReference>
<evidence type="ECO:0000256" key="1">
    <source>
        <dbReference type="ARBA" id="ARBA00004651"/>
    </source>
</evidence>
<feature type="transmembrane region" description="Helical" evidence="9">
    <location>
        <begin position="97"/>
        <end position="120"/>
    </location>
</feature>
<dbReference type="GO" id="GO:0005886">
    <property type="term" value="C:plasma membrane"/>
    <property type="evidence" value="ECO:0007669"/>
    <property type="project" value="UniProtKB-SubCell"/>
</dbReference>
<evidence type="ECO:0000256" key="8">
    <source>
        <dbReference type="ARBA" id="ARBA00037998"/>
    </source>
</evidence>
<dbReference type="Pfam" id="PF02653">
    <property type="entry name" value="BPD_transp_2"/>
    <property type="match status" value="1"/>
</dbReference>
<accession>A0AAC8YWC9</accession>
<dbReference type="Proteomes" id="UP000075755">
    <property type="component" value="Plasmid pAA04"/>
</dbReference>
<dbReference type="GO" id="GO:0006865">
    <property type="term" value="P:amino acid transport"/>
    <property type="evidence" value="ECO:0007669"/>
    <property type="project" value="UniProtKB-KW"/>
</dbReference>
<keyword evidence="10" id="KW-0614">Plasmid</keyword>
<evidence type="ECO:0000256" key="4">
    <source>
        <dbReference type="ARBA" id="ARBA00022692"/>
    </source>
</evidence>
<feature type="transmembrane region" description="Helical" evidence="9">
    <location>
        <begin position="12"/>
        <end position="35"/>
    </location>
</feature>
<keyword evidence="6 9" id="KW-1133">Transmembrane helix</keyword>
<dbReference type="EMBL" id="JACICB010000021">
    <property type="protein sequence ID" value="MBB3708665.1"/>
    <property type="molecule type" value="Genomic_DNA"/>
</dbReference>
<dbReference type="Proteomes" id="UP000577697">
    <property type="component" value="Unassembled WGS sequence"/>
</dbReference>
<feature type="transmembrane region" description="Helical" evidence="9">
    <location>
        <begin position="68"/>
        <end position="85"/>
    </location>
</feature>
<evidence type="ECO:0000313" key="11">
    <source>
        <dbReference type="EMBL" id="MBB3708665.1"/>
    </source>
</evidence>
<comment type="similarity">
    <text evidence="8">Belongs to the binding-protein-dependent transport system permease family. LivHM subfamily.</text>
</comment>
<keyword evidence="4 9" id="KW-0812">Transmembrane</keyword>
<name>A0AAC8YWC9_AMIAI</name>
<feature type="transmembrane region" description="Helical" evidence="9">
    <location>
        <begin position="196"/>
        <end position="218"/>
    </location>
</feature>
<comment type="subcellular location">
    <subcellularLocation>
        <location evidence="1">Cell membrane</location>
        <topology evidence="1">Multi-pass membrane protein</topology>
    </subcellularLocation>
</comment>